<protein>
    <submittedName>
        <fullName evidence="1">Uncharacterized protein</fullName>
    </submittedName>
</protein>
<dbReference type="Proteomes" id="UP001196980">
    <property type="component" value="Unassembled WGS sequence"/>
</dbReference>
<keyword evidence="2" id="KW-1185">Reference proteome</keyword>
<comment type="caution">
    <text evidence="1">The sequence shown here is derived from an EMBL/GenBank/DDBJ whole genome shotgun (WGS) entry which is preliminary data.</text>
</comment>
<organism evidence="1 2">
    <name type="scientific">Candidatus Magnetobacterium casense</name>
    <dbReference type="NCBI Taxonomy" id="1455061"/>
    <lineage>
        <taxon>Bacteria</taxon>
        <taxon>Pseudomonadati</taxon>
        <taxon>Nitrospirota</taxon>
        <taxon>Thermodesulfovibrionia</taxon>
        <taxon>Thermodesulfovibrionales</taxon>
        <taxon>Candidatus Magnetobacteriaceae</taxon>
        <taxon>Candidatus Magnetobacterium</taxon>
    </lineage>
</organism>
<gene>
    <name evidence="1" type="ORF">HWQ67_00110</name>
</gene>
<evidence type="ECO:0000313" key="2">
    <source>
        <dbReference type="Proteomes" id="UP001196980"/>
    </source>
</evidence>
<proteinExistence type="predicted"/>
<dbReference type="EMBL" id="JABXWD010000001">
    <property type="protein sequence ID" value="MBV6339979.1"/>
    <property type="molecule type" value="Genomic_DNA"/>
</dbReference>
<sequence>MSILDFQMHGEFVLPLSETTTCQTVLEHVNINRYGGQKMNGIIADIVENKYSGKSDDPDENLELKEELVQYLISHRGDKNGTPLDKVIKELEKDNII</sequence>
<evidence type="ECO:0000313" key="1">
    <source>
        <dbReference type="EMBL" id="MBV6339979.1"/>
    </source>
</evidence>
<accession>A0ABS6RTN3</accession>
<reference evidence="1 2" key="1">
    <citation type="journal article" date="2020" name="J Geophys Res Biogeosci">
        <title>Magnetotaxis as an Adaptation to Enable Bacterial Shuttling of Microbial Sulfur and Sulfur Cycling Across Aquatic Oxic#Anoxic Interfaces.</title>
        <authorList>
            <person name="Li J."/>
            <person name="Liu P."/>
            <person name="Wang J."/>
            <person name="Roberts A.P."/>
            <person name="Pan Y."/>
        </authorList>
    </citation>
    <scope>NUCLEOTIDE SEQUENCE [LARGE SCALE GENOMIC DNA]</scope>
    <source>
        <strain evidence="1 2">MYR-1_YQ</strain>
    </source>
</reference>
<name>A0ABS6RTN3_9BACT</name>